<organism evidence="1 2">
    <name type="scientific">Pleuronectes platessa</name>
    <name type="common">European plaice</name>
    <dbReference type="NCBI Taxonomy" id="8262"/>
    <lineage>
        <taxon>Eukaryota</taxon>
        <taxon>Metazoa</taxon>
        <taxon>Chordata</taxon>
        <taxon>Craniata</taxon>
        <taxon>Vertebrata</taxon>
        <taxon>Euteleostomi</taxon>
        <taxon>Actinopterygii</taxon>
        <taxon>Neopterygii</taxon>
        <taxon>Teleostei</taxon>
        <taxon>Neoteleostei</taxon>
        <taxon>Acanthomorphata</taxon>
        <taxon>Carangaria</taxon>
        <taxon>Pleuronectiformes</taxon>
        <taxon>Pleuronectoidei</taxon>
        <taxon>Pleuronectidae</taxon>
        <taxon>Pleuronectes</taxon>
    </lineage>
</organism>
<evidence type="ECO:0000313" key="2">
    <source>
        <dbReference type="Proteomes" id="UP001153269"/>
    </source>
</evidence>
<dbReference type="AlphaFoldDB" id="A0A9N7V049"/>
<proteinExistence type="predicted"/>
<evidence type="ECO:0000313" key="1">
    <source>
        <dbReference type="EMBL" id="CAB1442902.1"/>
    </source>
</evidence>
<dbReference type="EMBL" id="CADEAL010002957">
    <property type="protein sequence ID" value="CAB1442902.1"/>
    <property type="molecule type" value="Genomic_DNA"/>
</dbReference>
<protein>
    <submittedName>
        <fullName evidence="1">Uncharacterized protein</fullName>
    </submittedName>
</protein>
<sequence>MADRGVDLSALPKEVRDQLAELDLELSEALSALFDRQFDDGLRQGLAIGRTVSLFISCRGTEPSRSEH</sequence>
<comment type="caution">
    <text evidence="1">The sequence shown here is derived from an EMBL/GenBank/DDBJ whole genome shotgun (WGS) entry which is preliminary data.</text>
</comment>
<name>A0A9N7V049_PLEPL</name>
<reference evidence="1" key="1">
    <citation type="submission" date="2020-03" db="EMBL/GenBank/DDBJ databases">
        <authorList>
            <person name="Weist P."/>
        </authorList>
    </citation>
    <scope>NUCLEOTIDE SEQUENCE</scope>
</reference>
<dbReference type="Proteomes" id="UP001153269">
    <property type="component" value="Unassembled WGS sequence"/>
</dbReference>
<accession>A0A9N7V049</accession>
<gene>
    <name evidence="1" type="ORF">PLEPLA_LOCUS30621</name>
</gene>
<keyword evidence="2" id="KW-1185">Reference proteome</keyword>